<dbReference type="GO" id="GO:0016020">
    <property type="term" value="C:membrane"/>
    <property type="evidence" value="ECO:0007669"/>
    <property type="project" value="UniProtKB-UniRule"/>
</dbReference>
<dbReference type="HOGENOM" id="CLU_016890_14_0_10"/>
<reference evidence="5" key="1">
    <citation type="submission" date="2012-06" db="EMBL/GenBank/DDBJ databases">
        <title>The complete genome of Belliella baltica DSM 15883.</title>
        <authorList>
            <person name="Lucas S."/>
            <person name="Copeland A."/>
            <person name="Lapidus A."/>
            <person name="Goodwin L."/>
            <person name="Pitluck S."/>
            <person name="Peters L."/>
            <person name="Mikhailova N."/>
            <person name="Davenport K."/>
            <person name="Kyrpides N."/>
            <person name="Mavromatis K."/>
            <person name="Pagani I."/>
            <person name="Ivanova N."/>
            <person name="Ovchinnikova G."/>
            <person name="Zeytun A."/>
            <person name="Detter J.C."/>
            <person name="Han C."/>
            <person name="Land M."/>
            <person name="Hauser L."/>
            <person name="Markowitz V."/>
            <person name="Cheng J.-F."/>
            <person name="Hugenholtz P."/>
            <person name="Woyke T."/>
            <person name="Wu D."/>
            <person name="Tindall B."/>
            <person name="Pomrenke H."/>
            <person name="Brambilla E."/>
            <person name="Klenk H.-P."/>
            <person name="Eisen J.A."/>
        </authorList>
    </citation>
    <scope>NUCLEOTIDE SEQUENCE [LARGE SCALE GENOMIC DNA]</scope>
    <source>
        <strain evidence="5">DSM 15883 / CIP 108006 / LMG 21964 / BA134</strain>
    </source>
</reference>
<dbReference type="InterPro" id="IPR036737">
    <property type="entry name" value="OmpA-like_sf"/>
</dbReference>
<dbReference type="SUPFAM" id="SSF103088">
    <property type="entry name" value="OmpA-like"/>
    <property type="match status" value="1"/>
</dbReference>
<dbReference type="EMBL" id="CP003281">
    <property type="protein sequence ID" value="AFL84668.1"/>
    <property type="molecule type" value="Genomic_DNA"/>
</dbReference>
<feature type="coiled-coil region" evidence="2">
    <location>
        <begin position="31"/>
        <end position="79"/>
    </location>
</feature>
<evidence type="ECO:0000259" key="3">
    <source>
        <dbReference type="PROSITE" id="PS51123"/>
    </source>
</evidence>
<dbReference type="Gene3D" id="3.30.1330.60">
    <property type="entry name" value="OmpA-like domain"/>
    <property type="match status" value="1"/>
</dbReference>
<dbReference type="InterPro" id="IPR006665">
    <property type="entry name" value="OmpA-like"/>
</dbReference>
<feature type="domain" description="OmpA-like" evidence="3">
    <location>
        <begin position="151"/>
        <end position="273"/>
    </location>
</feature>
<keyword evidence="4" id="KW-0966">Cell projection</keyword>
<sequence length="283" mass="31798">MKRIILITIVSSALMASCVSKKKYVALENDLNTTSFHLAETTAEKEKLEEEKRILEERFSRIEKRVEEYNAKINSLRETNDAKFSIDGAVPMSNNSRESLQATLANVDPEDLRNAKTMEDSVNLAISYNLKKSISDGSAEENEDIQIDIDKTVVMISVSDRLLFNTGSYVVSKKADGLLKKLSEVINSEPSMEVMIEGHTDPRSINTAVLQDNWDLSVKRATSIVRALETKYNVAPEKLIAAGRSSYMPLVENDSPENMAKNRRTRIVIIPDLDKFFALMESE</sequence>
<keyword evidence="5" id="KW-1185">Reference proteome</keyword>
<gene>
    <name evidence="4" type="ordered locus">Belba_2100</name>
</gene>
<keyword evidence="4" id="KW-0969">Cilium</keyword>
<dbReference type="STRING" id="866536.Belba_2100"/>
<dbReference type="RefSeq" id="WP_014772632.1">
    <property type="nucleotide sequence ID" value="NC_018010.1"/>
</dbReference>
<dbReference type="PANTHER" id="PTHR30329">
    <property type="entry name" value="STATOR ELEMENT OF FLAGELLAR MOTOR COMPLEX"/>
    <property type="match status" value="1"/>
</dbReference>
<protein>
    <submittedName>
        <fullName evidence="4">Flagellar motor protein</fullName>
    </submittedName>
</protein>
<dbReference type="InterPro" id="IPR050330">
    <property type="entry name" value="Bact_OuterMem_StrucFunc"/>
</dbReference>
<dbReference type="Pfam" id="PF00691">
    <property type="entry name" value="OmpA"/>
    <property type="match status" value="1"/>
</dbReference>
<organism evidence="4 5">
    <name type="scientific">Belliella baltica (strain DSM 15883 / CIP 108006 / LMG 21964 / BA134)</name>
    <dbReference type="NCBI Taxonomy" id="866536"/>
    <lineage>
        <taxon>Bacteria</taxon>
        <taxon>Pseudomonadati</taxon>
        <taxon>Bacteroidota</taxon>
        <taxon>Cytophagia</taxon>
        <taxon>Cytophagales</taxon>
        <taxon>Cyclobacteriaceae</taxon>
        <taxon>Belliella</taxon>
    </lineage>
</organism>
<name>I3Z600_BELBD</name>
<evidence type="ECO:0000313" key="5">
    <source>
        <dbReference type="Proteomes" id="UP000006050"/>
    </source>
</evidence>
<evidence type="ECO:0000256" key="2">
    <source>
        <dbReference type="SAM" id="Coils"/>
    </source>
</evidence>
<dbReference type="PROSITE" id="PS51257">
    <property type="entry name" value="PROKAR_LIPOPROTEIN"/>
    <property type="match status" value="1"/>
</dbReference>
<evidence type="ECO:0000313" key="4">
    <source>
        <dbReference type="EMBL" id="AFL84668.1"/>
    </source>
</evidence>
<dbReference type="OrthoDB" id="9815217at2"/>
<dbReference type="AlphaFoldDB" id="I3Z600"/>
<dbReference type="KEGG" id="bbd:Belba_2100"/>
<dbReference type="Proteomes" id="UP000006050">
    <property type="component" value="Chromosome"/>
</dbReference>
<keyword evidence="4" id="KW-0282">Flagellum</keyword>
<keyword evidence="1" id="KW-0472">Membrane</keyword>
<dbReference type="PATRIC" id="fig|866536.3.peg.2162"/>
<proteinExistence type="predicted"/>
<keyword evidence="2" id="KW-0175">Coiled coil</keyword>
<accession>I3Z600</accession>
<dbReference type="eggNOG" id="COG1360">
    <property type="taxonomic scope" value="Bacteria"/>
</dbReference>
<dbReference type="PROSITE" id="PS51123">
    <property type="entry name" value="OMPA_2"/>
    <property type="match status" value="1"/>
</dbReference>
<dbReference type="PANTHER" id="PTHR30329:SF21">
    <property type="entry name" value="LIPOPROTEIN YIAD-RELATED"/>
    <property type="match status" value="1"/>
</dbReference>
<evidence type="ECO:0000256" key="1">
    <source>
        <dbReference type="PROSITE-ProRule" id="PRU00473"/>
    </source>
</evidence>
<dbReference type="CDD" id="cd07185">
    <property type="entry name" value="OmpA_C-like"/>
    <property type="match status" value="1"/>
</dbReference>